<protein>
    <submittedName>
        <fullName evidence="13">P-loop containing nucleoside triphosphate hydrolase protein</fullName>
    </submittedName>
</protein>
<feature type="region of interest" description="Disordered" evidence="8">
    <location>
        <begin position="84"/>
        <end position="104"/>
    </location>
</feature>
<dbReference type="InterPro" id="IPR036640">
    <property type="entry name" value="ABC1_TM_sf"/>
</dbReference>
<feature type="transmembrane region" description="Helical" evidence="9">
    <location>
        <begin position="839"/>
        <end position="858"/>
    </location>
</feature>
<dbReference type="PROSITE" id="PS50929">
    <property type="entry name" value="ABC_TM1F"/>
    <property type="match status" value="2"/>
</dbReference>
<feature type="chain" id="PRO_5040293907" evidence="10">
    <location>
        <begin position="26"/>
        <end position="1265"/>
    </location>
</feature>
<dbReference type="CDD" id="cd18580">
    <property type="entry name" value="ABC_6TM_ABCC_D2"/>
    <property type="match status" value="1"/>
</dbReference>
<name>A0A9P4NFA2_9PEZI</name>
<keyword evidence="13" id="KW-0378">Hydrolase</keyword>
<evidence type="ECO:0000313" key="14">
    <source>
        <dbReference type="Proteomes" id="UP000800235"/>
    </source>
</evidence>
<comment type="subcellular location">
    <subcellularLocation>
        <location evidence="1">Membrane</location>
        <topology evidence="1">Multi-pass membrane protein</topology>
    </subcellularLocation>
</comment>
<feature type="transmembrane region" description="Helical" evidence="9">
    <location>
        <begin position="698"/>
        <end position="721"/>
    </location>
</feature>
<keyword evidence="2" id="KW-0813">Transport</keyword>
<dbReference type="Gene3D" id="3.40.50.300">
    <property type="entry name" value="P-loop containing nucleotide triphosphate hydrolases"/>
    <property type="match status" value="2"/>
</dbReference>
<evidence type="ECO:0000256" key="5">
    <source>
        <dbReference type="ARBA" id="ARBA00022840"/>
    </source>
</evidence>
<keyword evidence="14" id="KW-1185">Reference proteome</keyword>
<dbReference type="InterPro" id="IPR050173">
    <property type="entry name" value="ABC_transporter_C-like"/>
</dbReference>
<reference evidence="13" key="1">
    <citation type="journal article" date="2020" name="Stud. Mycol.">
        <title>101 Dothideomycetes genomes: a test case for predicting lifestyles and emergence of pathogens.</title>
        <authorList>
            <person name="Haridas S."/>
            <person name="Albert R."/>
            <person name="Binder M."/>
            <person name="Bloem J."/>
            <person name="Labutti K."/>
            <person name="Salamov A."/>
            <person name="Andreopoulos B."/>
            <person name="Baker S."/>
            <person name="Barry K."/>
            <person name="Bills G."/>
            <person name="Bluhm B."/>
            <person name="Cannon C."/>
            <person name="Castanera R."/>
            <person name="Culley D."/>
            <person name="Daum C."/>
            <person name="Ezra D."/>
            <person name="Gonzalez J."/>
            <person name="Henrissat B."/>
            <person name="Kuo A."/>
            <person name="Liang C."/>
            <person name="Lipzen A."/>
            <person name="Lutzoni F."/>
            <person name="Magnuson J."/>
            <person name="Mondo S."/>
            <person name="Nolan M."/>
            <person name="Ohm R."/>
            <person name="Pangilinan J."/>
            <person name="Park H.-J."/>
            <person name="Ramirez L."/>
            <person name="Alfaro M."/>
            <person name="Sun H."/>
            <person name="Tritt A."/>
            <person name="Yoshinaga Y."/>
            <person name="Zwiers L.-H."/>
            <person name="Turgeon B."/>
            <person name="Goodwin S."/>
            <person name="Spatafora J."/>
            <person name="Crous P."/>
            <person name="Grigoriev I."/>
        </authorList>
    </citation>
    <scope>NUCLEOTIDE SEQUENCE</scope>
    <source>
        <strain evidence="13">CBS 130266</strain>
    </source>
</reference>
<evidence type="ECO:0000256" key="8">
    <source>
        <dbReference type="SAM" id="MobiDB-lite"/>
    </source>
</evidence>
<evidence type="ECO:0000256" key="2">
    <source>
        <dbReference type="ARBA" id="ARBA00022448"/>
    </source>
</evidence>
<evidence type="ECO:0000256" key="10">
    <source>
        <dbReference type="SAM" id="SignalP"/>
    </source>
</evidence>
<feature type="transmembrane region" description="Helical" evidence="9">
    <location>
        <begin position="368"/>
        <end position="391"/>
    </location>
</feature>
<keyword evidence="10" id="KW-0732">Signal</keyword>
<dbReference type="PANTHER" id="PTHR24223:SF345">
    <property type="entry name" value="ABC MULTIDRUG TRANSPORTER (EUROFUNG)"/>
    <property type="match status" value="1"/>
</dbReference>
<organism evidence="13 14">
    <name type="scientific">Tothia fuscella</name>
    <dbReference type="NCBI Taxonomy" id="1048955"/>
    <lineage>
        <taxon>Eukaryota</taxon>
        <taxon>Fungi</taxon>
        <taxon>Dikarya</taxon>
        <taxon>Ascomycota</taxon>
        <taxon>Pezizomycotina</taxon>
        <taxon>Dothideomycetes</taxon>
        <taxon>Pleosporomycetidae</taxon>
        <taxon>Venturiales</taxon>
        <taxon>Cylindrosympodiaceae</taxon>
        <taxon>Tothia</taxon>
    </lineage>
</organism>
<dbReference type="InterPro" id="IPR044726">
    <property type="entry name" value="ABCC_6TM_D2"/>
</dbReference>
<evidence type="ECO:0000259" key="12">
    <source>
        <dbReference type="PROSITE" id="PS50929"/>
    </source>
</evidence>
<proteinExistence type="predicted"/>
<dbReference type="PANTHER" id="PTHR24223">
    <property type="entry name" value="ATP-BINDING CASSETTE SUB-FAMILY C"/>
    <property type="match status" value="1"/>
</dbReference>
<dbReference type="Proteomes" id="UP000800235">
    <property type="component" value="Unassembled WGS sequence"/>
</dbReference>
<comment type="caution">
    <text evidence="13">The sequence shown here is derived from an EMBL/GenBank/DDBJ whole genome shotgun (WGS) entry which is preliminary data.</text>
</comment>
<evidence type="ECO:0000256" key="3">
    <source>
        <dbReference type="ARBA" id="ARBA00022692"/>
    </source>
</evidence>
<feature type="transmembrane region" description="Helical" evidence="9">
    <location>
        <begin position="411"/>
        <end position="431"/>
    </location>
</feature>
<dbReference type="Pfam" id="PF00664">
    <property type="entry name" value="ABC_membrane"/>
    <property type="match status" value="2"/>
</dbReference>
<dbReference type="InterPro" id="IPR017871">
    <property type="entry name" value="ABC_transporter-like_CS"/>
</dbReference>
<feature type="compositionally biased region" description="Basic and acidic residues" evidence="8">
    <location>
        <begin position="84"/>
        <end position="95"/>
    </location>
</feature>
<dbReference type="SUPFAM" id="SSF52540">
    <property type="entry name" value="P-loop containing nucleoside triphosphate hydrolases"/>
    <property type="match status" value="2"/>
</dbReference>
<dbReference type="InterPro" id="IPR011527">
    <property type="entry name" value="ABC1_TM_dom"/>
</dbReference>
<feature type="signal peptide" evidence="10">
    <location>
        <begin position="1"/>
        <end position="25"/>
    </location>
</feature>
<feature type="domain" description="ABC transmembrane type-1" evidence="12">
    <location>
        <begin position="242"/>
        <end position="428"/>
    </location>
</feature>
<accession>A0A9P4NFA2</accession>
<evidence type="ECO:0000256" key="9">
    <source>
        <dbReference type="SAM" id="Phobius"/>
    </source>
</evidence>
<keyword evidence="3 9" id="KW-0812">Transmembrane</keyword>
<evidence type="ECO:0000256" key="1">
    <source>
        <dbReference type="ARBA" id="ARBA00004141"/>
    </source>
</evidence>
<dbReference type="SUPFAM" id="SSF90123">
    <property type="entry name" value="ABC transporter transmembrane region"/>
    <property type="match status" value="2"/>
</dbReference>
<dbReference type="GO" id="GO:0005524">
    <property type="term" value="F:ATP binding"/>
    <property type="evidence" value="ECO:0007669"/>
    <property type="project" value="UniProtKB-KW"/>
</dbReference>
<evidence type="ECO:0000313" key="13">
    <source>
        <dbReference type="EMBL" id="KAF2418454.1"/>
    </source>
</evidence>
<dbReference type="Pfam" id="PF00005">
    <property type="entry name" value="ABC_tran"/>
    <property type="match status" value="2"/>
</dbReference>
<feature type="domain" description="ABC transporter" evidence="11">
    <location>
        <begin position="989"/>
        <end position="1265"/>
    </location>
</feature>
<dbReference type="SMART" id="SM00382">
    <property type="entry name" value="AAA"/>
    <property type="match status" value="2"/>
</dbReference>
<evidence type="ECO:0000256" key="7">
    <source>
        <dbReference type="ARBA" id="ARBA00023136"/>
    </source>
</evidence>
<feature type="transmembrane region" description="Helical" evidence="9">
    <location>
        <begin position="927"/>
        <end position="950"/>
    </location>
</feature>
<dbReference type="AlphaFoldDB" id="A0A9P4NFA2"/>
<dbReference type="OrthoDB" id="6500128at2759"/>
<feature type="domain" description="ABC transmembrane type-1" evidence="12">
    <location>
        <begin position="708"/>
        <end position="950"/>
    </location>
</feature>
<dbReference type="InterPro" id="IPR003593">
    <property type="entry name" value="AAA+_ATPase"/>
</dbReference>
<dbReference type="EMBL" id="MU007128">
    <property type="protein sequence ID" value="KAF2418454.1"/>
    <property type="molecule type" value="Genomic_DNA"/>
</dbReference>
<dbReference type="GO" id="GO:0016020">
    <property type="term" value="C:membrane"/>
    <property type="evidence" value="ECO:0007669"/>
    <property type="project" value="UniProtKB-SubCell"/>
</dbReference>
<dbReference type="PROSITE" id="PS50893">
    <property type="entry name" value="ABC_TRANSPORTER_2"/>
    <property type="match status" value="2"/>
</dbReference>
<keyword evidence="5" id="KW-0067">ATP-binding</keyword>
<dbReference type="InterPro" id="IPR027417">
    <property type="entry name" value="P-loop_NTPase"/>
</dbReference>
<evidence type="ECO:0000259" key="11">
    <source>
        <dbReference type="PROSITE" id="PS50893"/>
    </source>
</evidence>
<dbReference type="Gene3D" id="1.20.1560.10">
    <property type="entry name" value="ABC transporter type 1, transmembrane domain"/>
    <property type="match status" value="2"/>
</dbReference>
<evidence type="ECO:0000256" key="6">
    <source>
        <dbReference type="ARBA" id="ARBA00022989"/>
    </source>
</evidence>
<dbReference type="GO" id="GO:0016887">
    <property type="term" value="F:ATP hydrolysis activity"/>
    <property type="evidence" value="ECO:0007669"/>
    <property type="project" value="InterPro"/>
</dbReference>
<feature type="domain" description="ABC transporter" evidence="11">
    <location>
        <begin position="446"/>
        <end position="682"/>
    </location>
</feature>
<evidence type="ECO:0000256" key="4">
    <source>
        <dbReference type="ARBA" id="ARBA00022741"/>
    </source>
</evidence>
<feature type="transmembrane region" description="Helical" evidence="9">
    <location>
        <begin position="741"/>
        <end position="763"/>
    </location>
</feature>
<dbReference type="InterPro" id="IPR003439">
    <property type="entry name" value="ABC_transporter-like_ATP-bd"/>
</dbReference>
<keyword evidence="7 9" id="KW-0472">Membrane</keyword>
<dbReference type="GO" id="GO:0140359">
    <property type="term" value="F:ABC-type transporter activity"/>
    <property type="evidence" value="ECO:0007669"/>
    <property type="project" value="InterPro"/>
</dbReference>
<keyword evidence="4" id="KW-0547">Nucleotide-binding</keyword>
<gene>
    <name evidence="13" type="ORF">EJ08DRAFT_673490</name>
</gene>
<sequence length="1265" mass="139557">MVASITSFMALLGLLPLLVMEHSRAMRPPDDLVIYLLMSSMIDALNLILVESKHQHLAFIALSSCQCFLRLILALLESRGKVEKRLDGQHKRSPEETSGADRQTLDHSIPALDRRLSSAHLRHSFLQKWDQRTSPETKMTLPKVLSKSLKGPLISIVPSRLLLIIFTYAQPLLIRQVILFDQNDAPSEKGNNMGPLLIITSSIIYVGLATSIESIQSYGQRGLSWIDTDRTMNVQSTAYEDGQALNLMSTDVEKISATLEMIHETWAKLVEVMIGIILLAREIGSVWPTPLIMILLGSRVSRYVAQNLRIRQKNWNEATQNRVSVTNFILGSIKSVKVIGISSLIFDMVQNLRQQELRTAGKLRWMMFLYNASANTLGIFTPVVTIVFFAVKAHLSGSKLQPDVAFSTTAILLLVTHPANMIMTIIPQAFASFASFERLQNPPTAIQFAKVRIDSPHASQPILKSIDLEIASGSFVICAGPVGSGRTTLGKAILGEIAPTSGKISVMTKRIAYCSQNPWLPSTTVSKIIQGFPSQPYHDESLYKEVIRICCLEQDLHTFPANDNTVVGSRGINLSGGQKQRLAFARALYANCDILILDDSFSALDGETESRIVENLLSSSGLLKRSGSTLFWITNSCTWSSLSMEIEAIDKIILRRASRGKDKQSLRVIPPPGASIVGNVSVSLDRATGDFALYKTGFYFKSAGVFNIFLLCTCTASYSFFFTYQQQWIKYGTAAGSNDMWFYAIGLFAMAGLALLSTWGTMWTSSMRITPQSGINLHTIILQRVLSAPLSFFSKTESGSILNRFSQDIELVDNDLPVAIMSLAAQIFKLLVQASLLFVAQRLLLVSLPLTVLIVYLVQKAYLGTSRRLRLIELESRSAIFSSFSETIAGVSTIRAFGWEHDAQKENSRCLEQSQPPFYLLLCLQRWLNIVLDLLVAGFAVAFVTLAVLLTDTRAGAVGVALNMVLIPMELWDEEAPGLPQNWPPKGAVRIDGVTAGYSQDSVALDDITMCIEGGQTIVLCGRTGSGKSSVILTLLNLIDLHSGSIIVDDVDLADLQPSLIRQRCFVTVPQDSLFLPDASLRVNLDPQQQASPQLIIQTLRRMRLWQHFCNHEGTSDGVDVVRRSDADHSESFEESTNILDLPLCSLAPLSEGQTQLFSFARALIQIHPLEQSTGSVLPPCRLIILLDEPTSSLDSNTEIVILDIIRKEFMEAGHAAVIVAHRLSVISRILRPGLDMVVVMGQGRIKKKGSAEECIMSDSMMEEN</sequence>
<keyword evidence="6 9" id="KW-1133">Transmembrane helix</keyword>
<dbReference type="PROSITE" id="PS00211">
    <property type="entry name" value="ABC_TRANSPORTER_1"/>
    <property type="match status" value="1"/>
</dbReference>